<keyword evidence="3" id="KW-1185">Reference proteome</keyword>
<proteinExistence type="predicted"/>
<sequence length="90" mass="10005">MNKNADPTAARKARRAKRKPPGMEQLMLKLWKAMETAEDLLNHDDPNVRLRATHAMATVAGTYTKAKDVGELEARLSAVEEQMKDQDGTA</sequence>
<dbReference type="Proteomes" id="UP000644548">
    <property type="component" value="Unassembled WGS sequence"/>
</dbReference>
<reference evidence="3" key="1">
    <citation type="journal article" date="2019" name="Int. J. Syst. Evol. Microbiol.">
        <title>The Global Catalogue of Microorganisms (GCM) 10K type strain sequencing project: providing services to taxonomists for standard genome sequencing and annotation.</title>
        <authorList>
            <consortium name="The Broad Institute Genomics Platform"/>
            <consortium name="The Broad Institute Genome Sequencing Center for Infectious Disease"/>
            <person name="Wu L."/>
            <person name="Ma J."/>
        </authorList>
    </citation>
    <scope>NUCLEOTIDE SEQUENCE [LARGE SCALE GENOMIC DNA]</scope>
    <source>
        <strain evidence="3">JCM 31405</strain>
    </source>
</reference>
<feature type="compositionally biased region" description="Basic residues" evidence="1">
    <location>
        <begin position="11"/>
        <end position="20"/>
    </location>
</feature>
<evidence type="ECO:0000256" key="1">
    <source>
        <dbReference type="SAM" id="MobiDB-lite"/>
    </source>
</evidence>
<dbReference type="RefSeq" id="WP_189074993.1">
    <property type="nucleotide sequence ID" value="NZ_BMQN01000031.1"/>
</dbReference>
<gene>
    <name evidence="2" type="ORF">GCM10008960_41100</name>
</gene>
<feature type="region of interest" description="Disordered" evidence="1">
    <location>
        <begin position="1"/>
        <end position="22"/>
    </location>
</feature>
<name>A0ABQ2S9D0_9DEIO</name>
<evidence type="ECO:0000313" key="2">
    <source>
        <dbReference type="EMBL" id="GGS10858.1"/>
    </source>
</evidence>
<accession>A0ABQ2S9D0</accession>
<organism evidence="2 3">
    <name type="scientific">Deinococcus sedimenti</name>
    <dbReference type="NCBI Taxonomy" id="1867090"/>
    <lineage>
        <taxon>Bacteria</taxon>
        <taxon>Thermotogati</taxon>
        <taxon>Deinococcota</taxon>
        <taxon>Deinococci</taxon>
        <taxon>Deinococcales</taxon>
        <taxon>Deinococcaceae</taxon>
        <taxon>Deinococcus</taxon>
    </lineage>
</organism>
<dbReference type="EMBL" id="BMQN01000031">
    <property type="protein sequence ID" value="GGS10858.1"/>
    <property type="molecule type" value="Genomic_DNA"/>
</dbReference>
<protein>
    <submittedName>
        <fullName evidence="2">Uncharacterized protein</fullName>
    </submittedName>
</protein>
<comment type="caution">
    <text evidence="2">The sequence shown here is derived from an EMBL/GenBank/DDBJ whole genome shotgun (WGS) entry which is preliminary data.</text>
</comment>
<evidence type="ECO:0000313" key="3">
    <source>
        <dbReference type="Proteomes" id="UP000644548"/>
    </source>
</evidence>